<evidence type="ECO:0000256" key="1">
    <source>
        <dbReference type="SAM" id="Phobius"/>
    </source>
</evidence>
<name>A0ABT0HWN8_9LACO</name>
<keyword evidence="3" id="KW-1185">Reference proteome</keyword>
<accession>A0ABT0HWN8</accession>
<feature type="transmembrane region" description="Helical" evidence="1">
    <location>
        <begin position="228"/>
        <end position="248"/>
    </location>
</feature>
<dbReference type="RefSeq" id="WP_187155728.1">
    <property type="nucleotide sequence ID" value="NZ_JAJIAR010000003.1"/>
</dbReference>
<protein>
    <recommendedName>
        <fullName evidence="4">ABC transporter permease</fullName>
    </recommendedName>
</protein>
<dbReference type="EMBL" id="JAJIAR010000003">
    <property type="protein sequence ID" value="MCK8611343.1"/>
    <property type="molecule type" value="Genomic_DNA"/>
</dbReference>
<reference evidence="2 3" key="1">
    <citation type="submission" date="2021-11" db="EMBL/GenBank/DDBJ databases">
        <title>Comparative genomics of bee honey and flower isolates.</title>
        <authorList>
            <person name="Bechtner J.D."/>
            <person name="Gallus M.K."/>
            <person name="Ehrmann M."/>
        </authorList>
    </citation>
    <scope>NUCLEOTIDE SEQUENCE [LARGE SCALE GENOMIC DNA]</scope>
    <source>
        <strain evidence="2 3">7</strain>
    </source>
</reference>
<feature type="transmembrane region" description="Helical" evidence="1">
    <location>
        <begin position="175"/>
        <end position="195"/>
    </location>
</feature>
<feature type="transmembrane region" description="Helical" evidence="1">
    <location>
        <begin position="54"/>
        <end position="73"/>
    </location>
</feature>
<keyword evidence="1" id="KW-0472">Membrane</keyword>
<evidence type="ECO:0008006" key="4">
    <source>
        <dbReference type="Google" id="ProtNLM"/>
    </source>
</evidence>
<feature type="transmembrane region" description="Helical" evidence="1">
    <location>
        <begin position="138"/>
        <end position="163"/>
    </location>
</feature>
<comment type="caution">
    <text evidence="2">The sequence shown here is derived from an EMBL/GenBank/DDBJ whole genome shotgun (WGS) entry which is preliminary data.</text>
</comment>
<sequence length="256" mass="29380">MKKKALAKQYLHDFIPFIWYGIIVAIVYILFALLTDVNTASTAATIKEDLKETFVLSPYLITLVTMLGISFNYHRFQVALQNGVSRKTFWKAKMLFIVKAAFLVNVVNVFLGLLNVMMGHEQTYAYYQLFGKAFSNMFLQSIFMFITDYVVLLFIFIAMNTFGTIASLMNRIGKSIFYSIGVVFYIFFTNLLTQYGSQKIISKFYARINGEAILNFIFGVDRYHSKPFALIGVFIILSIIAAGFNLLFTRLEQVKR</sequence>
<feature type="transmembrane region" description="Helical" evidence="1">
    <location>
        <begin position="12"/>
        <end position="34"/>
    </location>
</feature>
<dbReference type="Proteomes" id="UP001522816">
    <property type="component" value="Unassembled WGS sequence"/>
</dbReference>
<organism evidence="2 3">
    <name type="scientific">Apilactobacillus nanyangensis</name>
    <dbReference type="NCBI Taxonomy" id="2799579"/>
    <lineage>
        <taxon>Bacteria</taxon>
        <taxon>Bacillati</taxon>
        <taxon>Bacillota</taxon>
        <taxon>Bacilli</taxon>
        <taxon>Lactobacillales</taxon>
        <taxon>Lactobacillaceae</taxon>
        <taxon>Apilactobacillus</taxon>
    </lineage>
</organism>
<keyword evidence="1" id="KW-1133">Transmembrane helix</keyword>
<evidence type="ECO:0000313" key="2">
    <source>
        <dbReference type="EMBL" id="MCK8611343.1"/>
    </source>
</evidence>
<keyword evidence="1" id="KW-0812">Transmembrane</keyword>
<gene>
    <name evidence="2" type="ORF">LNP10_02370</name>
</gene>
<feature type="transmembrane region" description="Helical" evidence="1">
    <location>
        <begin position="94"/>
        <end position="118"/>
    </location>
</feature>
<proteinExistence type="predicted"/>
<evidence type="ECO:0000313" key="3">
    <source>
        <dbReference type="Proteomes" id="UP001522816"/>
    </source>
</evidence>